<keyword evidence="7" id="KW-1185">Reference proteome</keyword>
<comment type="subcellular location">
    <subcellularLocation>
        <location evidence="1">Membrane</location>
        <topology evidence="1">Multi-pass membrane protein</topology>
    </subcellularLocation>
</comment>
<evidence type="ECO:0000313" key="6">
    <source>
        <dbReference type="EMBL" id="CAD5118788.1"/>
    </source>
</evidence>
<dbReference type="GO" id="GO:0016020">
    <property type="term" value="C:membrane"/>
    <property type="evidence" value="ECO:0007669"/>
    <property type="project" value="UniProtKB-SubCell"/>
</dbReference>
<feature type="transmembrane region" description="Helical" evidence="5">
    <location>
        <begin position="60"/>
        <end position="84"/>
    </location>
</feature>
<feature type="transmembrane region" description="Helical" evidence="5">
    <location>
        <begin position="171"/>
        <end position="193"/>
    </location>
</feature>
<keyword evidence="2 5" id="KW-0812">Transmembrane</keyword>
<evidence type="ECO:0000256" key="3">
    <source>
        <dbReference type="ARBA" id="ARBA00022989"/>
    </source>
</evidence>
<dbReference type="EMBL" id="CAJFCJ010000009">
    <property type="protein sequence ID" value="CAD5118788.1"/>
    <property type="molecule type" value="Genomic_DNA"/>
</dbReference>
<dbReference type="PANTHER" id="PTHR43220:SF21">
    <property type="entry name" value="TRANSMEMBRANE PROTEIN 41A"/>
    <property type="match status" value="1"/>
</dbReference>
<keyword evidence="3 5" id="KW-1133">Transmembrane helix</keyword>
<dbReference type="Proteomes" id="UP000549394">
    <property type="component" value="Unassembled WGS sequence"/>
</dbReference>
<protein>
    <submittedName>
        <fullName evidence="6">DgyrCDS7467</fullName>
    </submittedName>
</protein>
<accession>A0A7I8VR86</accession>
<sequence>MGSILWIPVVLSLATAYLYFLSMSAPSLKEQDSNVLKFPSSLEDLTKVAKLLNKYKSENFLFVFILFCSAYLYKQTFAIPGSVFMNLLGGAIFGRFYGFILACFLSATGATCCFMLSKFFAKHYVLKYFPEKVNLIRKKIEENNDGLMPYNFICVETGTTLSSLTSLDDLLSAKTLLSMGTAAIVALVPGYLIKRRQQKRELSKMS</sequence>
<dbReference type="AlphaFoldDB" id="A0A7I8VR86"/>
<feature type="transmembrane region" description="Helical" evidence="5">
    <location>
        <begin position="96"/>
        <end position="121"/>
    </location>
</feature>
<evidence type="ECO:0000256" key="4">
    <source>
        <dbReference type="ARBA" id="ARBA00023136"/>
    </source>
</evidence>
<dbReference type="InterPro" id="IPR045014">
    <property type="entry name" value="TM41A/B"/>
</dbReference>
<evidence type="ECO:0000313" key="7">
    <source>
        <dbReference type="Proteomes" id="UP000549394"/>
    </source>
</evidence>
<reference evidence="6 7" key="1">
    <citation type="submission" date="2020-08" db="EMBL/GenBank/DDBJ databases">
        <authorList>
            <person name="Hejnol A."/>
        </authorList>
    </citation>
    <scope>NUCLEOTIDE SEQUENCE [LARGE SCALE GENOMIC DNA]</scope>
</reference>
<comment type="caution">
    <text evidence="6">The sequence shown here is derived from an EMBL/GenBank/DDBJ whole genome shotgun (WGS) entry which is preliminary data.</text>
</comment>
<dbReference type="OrthoDB" id="3364966at2759"/>
<proteinExistence type="predicted"/>
<evidence type="ECO:0000256" key="5">
    <source>
        <dbReference type="SAM" id="Phobius"/>
    </source>
</evidence>
<evidence type="ECO:0000256" key="1">
    <source>
        <dbReference type="ARBA" id="ARBA00004141"/>
    </source>
</evidence>
<keyword evidence="4 5" id="KW-0472">Membrane</keyword>
<gene>
    <name evidence="6" type="ORF">DGYR_LOCUS7110</name>
</gene>
<dbReference type="PANTHER" id="PTHR43220">
    <property type="match status" value="1"/>
</dbReference>
<organism evidence="6 7">
    <name type="scientific">Dimorphilus gyrociliatus</name>
    <dbReference type="NCBI Taxonomy" id="2664684"/>
    <lineage>
        <taxon>Eukaryota</taxon>
        <taxon>Metazoa</taxon>
        <taxon>Spiralia</taxon>
        <taxon>Lophotrochozoa</taxon>
        <taxon>Annelida</taxon>
        <taxon>Polychaeta</taxon>
        <taxon>Polychaeta incertae sedis</taxon>
        <taxon>Dinophilidae</taxon>
        <taxon>Dimorphilus</taxon>
    </lineage>
</organism>
<name>A0A7I8VR86_9ANNE</name>
<evidence type="ECO:0000256" key="2">
    <source>
        <dbReference type="ARBA" id="ARBA00022692"/>
    </source>
</evidence>